<protein>
    <submittedName>
        <fullName evidence="1">Putative coat protein</fullName>
    </submittedName>
</protein>
<name>A0A1I2MYZ5_9BACI</name>
<reference evidence="2" key="1">
    <citation type="submission" date="2016-10" db="EMBL/GenBank/DDBJ databases">
        <authorList>
            <person name="Varghese N."/>
            <person name="Submissions S."/>
        </authorList>
    </citation>
    <scope>NUCLEOTIDE SEQUENCE [LARGE SCALE GENOMIC DNA]</scope>
    <source>
        <strain evidence="2">FP5</strain>
    </source>
</reference>
<dbReference type="OrthoDB" id="1655540at2"/>
<gene>
    <name evidence="1" type="ORF">SAMN05216353_11535</name>
</gene>
<organism evidence="1 2">
    <name type="scientific">Halobacillus alkaliphilus</name>
    <dbReference type="NCBI Taxonomy" id="396056"/>
    <lineage>
        <taxon>Bacteria</taxon>
        <taxon>Bacillati</taxon>
        <taxon>Bacillota</taxon>
        <taxon>Bacilli</taxon>
        <taxon>Bacillales</taxon>
        <taxon>Bacillaceae</taxon>
        <taxon>Halobacillus</taxon>
    </lineage>
</organism>
<sequence>MSTNELHPNVQRFKEFVDDHPHVKEQIRKNHKLIQSYYEKWMILGAEDPFWESLPAVKNSTSSNKKDWFKQLGALMEDLDWEEVSRHMDELNVALGQFQQFLSKAKKDSNKDRRELEYPYY</sequence>
<dbReference type="Pfam" id="PF14071">
    <property type="entry name" value="YlbD_coat"/>
    <property type="match status" value="1"/>
</dbReference>
<keyword evidence="2" id="KW-1185">Reference proteome</keyword>
<keyword evidence="1" id="KW-0167">Capsid protein</keyword>
<dbReference type="InterPro" id="IPR025953">
    <property type="entry name" value="YlbD_coat"/>
</dbReference>
<dbReference type="Proteomes" id="UP000198897">
    <property type="component" value="Unassembled WGS sequence"/>
</dbReference>
<evidence type="ECO:0000313" key="2">
    <source>
        <dbReference type="Proteomes" id="UP000198897"/>
    </source>
</evidence>
<dbReference type="EMBL" id="FOOG01000015">
    <property type="protein sequence ID" value="SFF94687.1"/>
    <property type="molecule type" value="Genomic_DNA"/>
</dbReference>
<proteinExistence type="predicted"/>
<accession>A0A1I2MYZ5</accession>
<dbReference type="AlphaFoldDB" id="A0A1I2MYZ5"/>
<dbReference type="RefSeq" id="WP_089751911.1">
    <property type="nucleotide sequence ID" value="NZ_FOOG01000015.1"/>
</dbReference>
<evidence type="ECO:0000313" key="1">
    <source>
        <dbReference type="EMBL" id="SFF94687.1"/>
    </source>
</evidence>
<keyword evidence="1" id="KW-0946">Virion</keyword>